<organism evidence="1">
    <name type="scientific">viral metagenome</name>
    <dbReference type="NCBI Taxonomy" id="1070528"/>
    <lineage>
        <taxon>unclassified sequences</taxon>
        <taxon>metagenomes</taxon>
        <taxon>organismal metagenomes</taxon>
    </lineage>
</organism>
<sequence>MADLDRIIESGKFTYDMANQLTYDQTNLPNYRGVPVQVHKTGKYTIYRPLKKRDRTPEMYCFVEIETFFFKSGKDDDTCYFGANNFDNFTDEQLPVKVIKNRIA</sequence>
<proteinExistence type="predicted"/>
<evidence type="ECO:0000313" key="1">
    <source>
        <dbReference type="EMBL" id="QHT86241.1"/>
    </source>
</evidence>
<dbReference type="AlphaFoldDB" id="A0A6C0HZQ8"/>
<name>A0A6C0HZQ8_9ZZZZ</name>
<accession>A0A6C0HZQ8</accession>
<dbReference type="EMBL" id="MN740065">
    <property type="protein sequence ID" value="QHT86241.1"/>
    <property type="molecule type" value="Genomic_DNA"/>
</dbReference>
<protein>
    <submittedName>
        <fullName evidence="1">Uncharacterized protein</fullName>
    </submittedName>
</protein>
<reference evidence="1" key="1">
    <citation type="journal article" date="2020" name="Nature">
        <title>Giant virus diversity and host interactions through global metagenomics.</title>
        <authorList>
            <person name="Schulz F."/>
            <person name="Roux S."/>
            <person name="Paez-Espino D."/>
            <person name="Jungbluth S."/>
            <person name="Walsh D.A."/>
            <person name="Denef V.J."/>
            <person name="McMahon K.D."/>
            <person name="Konstantinidis K.T."/>
            <person name="Eloe-Fadrosh E.A."/>
            <person name="Kyrpides N.C."/>
            <person name="Woyke T."/>
        </authorList>
    </citation>
    <scope>NUCLEOTIDE SEQUENCE</scope>
    <source>
        <strain evidence="1">GVMAG-M-3300023184-186</strain>
    </source>
</reference>